<name>A0A9I9CQ04_CUCME</name>
<dbReference type="EnsemblPlants" id="MELO3C006848.2.1">
    <property type="protein sequence ID" value="MELO3C006848.2.1"/>
    <property type="gene ID" value="MELO3C006848.2"/>
</dbReference>
<organism evidence="1">
    <name type="scientific">Cucumis melo</name>
    <name type="common">Muskmelon</name>
    <dbReference type="NCBI Taxonomy" id="3656"/>
    <lineage>
        <taxon>Eukaryota</taxon>
        <taxon>Viridiplantae</taxon>
        <taxon>Streptophyta</taxon>
        <taxon>Embryophyta</taxon>
        <taxon>Tracheophyta</taxon>
        <taxon>Spermatophyta</taxon>
        <taxon>Magnoliopsida</taxon>
        <taxon>eudicotyledons</taxon>
        <taxon>Gunneridae</taxon>
        <taxon>Pentapetalae</taxon>
        <taxon>rosids</taxon>
        <taxon>fabids</taxon>
        <taxon>Cucurbitales</taxon>
        <taxon>Cucurbitaceae</taxon>
        <taxon>Benincaseae</taxon>
        <taxon>Cucumis</taxon>
    </lineage>
</organism>
<proteinExistence type="predicted"/>
<accession>A0A9I9CQ04</accession>
<sequence>MAISYIASALEWARLHYVVPYGIFEFIDPSRLATTLFGLNLCWAEPWLESTPLGFYLALTIEARPRPVRAQSCGASRA</sequence>
<reference evidence="1" key="1">
    <citation type="submission" date="2023-03" db="UniProtKB">
        <authorList>
            <consortium name="EnsemblPlants"/>
        </authorList>
    </citation>
    <scope>IDENTIFICATION</scope>
</reference>
<dbReference type="AlphaFoldDB" id="A0A9I9CQ04"/>
<protein>
    <submittedName>
        <fullName evidence="1">Uncharacterized protein</fullName>
    </submittedName>
</protein>
<dbReference type="Gramene" id="MELO3C006848.2.1">
    <property type="protein sequence ID" value="MELO3C006848.2.1"/>
    <property type="gene ID" value="MELO3C006848.2"/>
</dbReference>
<evidence type="ECO:0000313" key="1">
    <source>
        <dbReference type="EnsemblPlants" id="MELO3C006848.2.1"/>
    </source>
</evidence>